<proteinExistence type="inferred from homology"/>
<keyword evidence="2 5" id="KW-0489">Methyltransferase</keyword>
<dbReference type="CDD" id="cd18103">
    <property type="entry name" value="SpoU-like_RlmB"/>
    <property type="match status" value="1"/>
</dbReference>
<evidence type="ECO:0000256" key="2">
    <source>
        <dbReference type="ARBA" id="ARBA00022603"/>
    </source>
</evidence>
<dbReference type="SUPFAM" id="SSF55315">
    <property type="entry name" value="L30e-like"/>
    <property type="match status" value="1"/>
</dbReference>
<dbReference type="PATRIC" id="fig|1527444.3.peg.1154"/>
<protein>
    <submittedName>
        <fullName evidence="5">rRNA methylase, putative, group 3</fullName>
        <ecNumber evidence="5">2.1.1.185</ecNumber>
    </submittedName>
</protein>
<dbReference type="InterPro" id="IPR029064">
    <property type="entry name" value="Ribosomal_eL30-like_sf"/>
</dbReference>
<dbReference type="AlphaFoldDB" id="A0A086CFL0"/>
<dbReference type="InterPro" id="IPR004441">
    <property type="entry name" value="rRNA_MeTrfase_TrmH"/>
</dbReference>
<dbReference type="EC" id="2.1.1.185" evidence="5"/>
<evidence type="ECO:0000256" key="3">
    <source>
        <dbReference type="ARBA" id="ARBA00022679"/>
    </source>
</evidence>
<dbReference type="STRING" id="1527444.ucyna2_01207"/>
<dbReference type="GO" id="GO:0006396">
    <property type="term" value="P:RNA processing"/>
    <property type="evidence" value="ECO:0007669"/>
    <property type="project" value="InterPro"/>
</dbReference>
<dbReference type="NCBIfam" id="TIGR00186">
    <property type="entry name" value="rRNA_methyl_3"/>
    <property type="match status" value="1"/>
</dbReference>
<sequence length="299" mass="32852">MFNKSNSERHNNQLEKKNIFRKRVNSVSSNLNPKISKSHEDDGLIYGRHAVLAALENDRQLNRIWVTNKLYHDSRFCNLLRTSKSKGAIVDEVSLQRLSQITDGSNHQGIAAQVSPYYYYTLDELITQAKEKSDQPVIIIADGIVDPQNLGSIIRTSEAMGCQGLIIPQRRAASITSSVAKVAAGALESFPVARVINLNRALETLKTEGFWIYGTVAEGGKKLPNFNFSGAIGLVIGSEGNGLNLLTQRCCDELLSIPLEGKTSSLNASIATSISIYEVFRSRSIAKNNNLNNISTKGR</sequence>
<dbReference type="InterPro" id="IPR029028">
    <property type="entry name" value="Alpha/beta_knot_MTases"/>
</dbReference>
<comment type="caution">
    <text evidence="5">The sequence shown here is derived from an EMBL/GenBank/DDBJ whole genome shotgun (WGS) entry which is preliminary data.</text>
</comment>
<dbReference type="eggNOG" id="COG0566">
    <property type="taxonomic scope" value="Bacteria"/>
</dbReference>
<dbReference type="PANTHER" id="PTHR46429">
    <property type="entry name" value="23S RRNA (GUANOSINE-2'-O-)-METHYLTRANSFERASE RLMB"/>
    <property type="match status" value="1"/>
</dbReference>
<name>A0A086CFL0_9CHRO</name>
<dbReference type="GO" id="GO:0005829">
    <property type="term" value="C:cytosol"/>
    <property type="evidence" value="ECO:0007669"/>
    <property type="project" value="TreeGrafter"/>
</dbReference>
<dbReference type="Pfam" id="PF00588">
    <property type="entry name" value="SpoU_methylase"/>
    <property type="match status" value="1"/>
</dbReference>
<dbReference type="GO" id="GO:0003723">
    <property type="term" value="F:RNA binding"/>
    <property type="evidence" value="ECO:0007669"/>
    <property type="project" value="InterPro"/>
</dbReference>
<organism evidence="5 6">
    <name type="scientific">Candidatus Atelocyanobacterium thalassa isolate SIO64986</name>
    <dbReference type="NCBI Taxonomy" id="1527444"/>
    <lineage>
        <taxon>Bacteria</taxon>
        <taxon>Bacillati</taxon>
        <taxon>Cyanobacteriota</taxon>
        <taxon>Cyanophyceae</taxon>
        <taxon>Oscillatoriophycideae</taxon>
        <taxon>Chroococcales</taxon>
        <taxon>Aphanothecaceae</taxon>
        <taxon>Candidatus Atelocyanobacterium</taxon>
        <taxon>Candidatus Atelocyanobacterium thalassae</taxon>
    </lineage>
</organism>
<dbReference type="InterPro" id="IPR013123">
    <property type="entry name" value="SpoU_subst-bd"/>
</dbReference>
<dbReference type="FunFam" id="3.40.1280.10:FF:000008">
    <property type="entry name" value="Group 3 RNA methyltransferase TrmH"/>
    <property type="match status" value="1"/>
</dbReference>
<dbReference type="Pfam" id="PF08032">
    <property type="entry name" value="SpoU_sub_bind"/>
    <property type="match status" value="1"/>
</dbReference>
<dbReference type="SUPFAM" id="SSF75217">
    <property type="entry name" value="alpha/beta knot"/>
    <property type="match status" value="1"/>
</dbReference>
<dbReference type="Gene3D" id="3.40.1280.10">
    <property type="match status" value="1"/>
</dbReference>
<dbReference type="FunFam" id="3.30.1330.30:FF:000063">
    <property type="entry name" value="RNA methyltransferase, TrmH family, group 3"/>
    <property type="match status" value="1"/>
</dbReference>
<dbReference type="InterPro" id="IPR029026">
    <property type="entry name" value="tRNA_m1G_MTases_N"/>
</dbReference>
<keyword evidence="3 5" id="KW-0808">Transferase</keyword>
<evidence type="ECO:0000256" key="1">
    <source>
        <dbReference type="ARBA" id="ARBA00007228"/>
    </source>
</evidence>
<evidence type="ECO:0000313" key="6">
    <source>
        <dbReference type="Proteomes" id="UP000028922"/>
    </source>
</evidence>
<accession>A0A086CFL0</accession>
<dbReference type="EMBL" id="JPSP01000019">
    <property type="protein sequence ID" value="KFF40974.1"/>
    <property type="molecule type" value="Genomic_DNA"/>
</dbReference>
<dbReference type="Proteomes" id="UP000028922">
    <property type="component" value="Unassembled WGS sequence"/>
</dbReference>
<dbReference type="GO" id="GO:0008173">
    <property type="term" value="F:RNA methyltransferase activity"/>
    <property type="evidence" value="ECO:0007669"/>
    <property type="project" value="InterPro"/>
</dbReference>
<evidence type="ECO:0000313" key="5">
    <source>
        <dbReference type="EMBL" id="KFF40974.1"/>
    </source>
</evidence>
<comment type="similarity">
    <text evidence="1">Belongs to the class IV-like SAM-binding methyltransferase superfamily. RNA methyltransferase TrmH family.</text>
</comment>
<dbReference type="InterPro" id="IPR001537">
    <property type="entry name" value="SpoU_MeTrfase"/>
</dbReference>
<reference evidence="5 6" key="1">
    <citation type="submission" date="2014-08" db="EMBL/GenBank/DDBJ databases">
        <title>Comparative genomics reveals surprising divergence of two closely related strains of uncultivated UCYN-A cyanobacteria.</title>
        <authorList>
            <person name="Bombar D."/>
            <person name="Heller P."/>
            <person name="Sanchez-Baracaldo P."/>
            <person name="Carter B.J."/>
            <person name="Zert J.P."/>
        </authorList>
    </citation>
    <scope>NUCLEOTIDE SEQUENCE [LARGE SCALE GENOMIC DNA]</scope>
</reference>
<dbReference type="SMART" id="SM00967">
    <property type="entry name" value="SpoU_sub_bind"/>
    <property type="match status" value="1"/>
</dbReference>
<dbReference type="Gene3D" id="3.30.1330.30">
    <property type="match status" value="1"/>
</dbReference>
<gene>
    <name evidence="5" type="ORF">ucyna2_01207</name>
</gene>
<dbReference type="GO" id="GO:0032259">
    <property type="term" value="P:methylation"/>
    <property type="evidence" value="ECO:0007669"/>
    <property type="project" value="UniProtKB-KW"/>
</dbReference>
<dbReference type="PANTHER" id="PTHR46429:SF1">
    <property type="entry name" value="23S RRNA (GUANOSINE-2'-O-)-METHYLTRANSFERASE RLMB"/>
    <property type="match status" value="1"/>
</dbReference>
<feature type="domain" description="RNA 2-O ribose methyltransferase substrate binding" evidence="4">
    <location>
        <begin position="44"/>
        <end position="120"/>
    </location>
</feature>
<evidence type="ECO:0000259" key="4">
    <source>
        <dbReference type="SMART" id="SM00967"/>
    </source>
</evidence>